<feature type="region of interest" description="Disordered" evidence="5">
    <location>
        <begin position="2160"/>
        <end position="2180"/>
    </location>
</feature>
<dbReference type="NCBIfam" id="TIGR01733">
    <property type="entry name" value="AA-adenyl-dom"/>
    <property type="match status" value="2"/>
</dbReference>
<comment type="cofactor">
    <cofactor evidence="1">
        <name>pantetheine 4'-phosphate</name>
        <dbReference type="ChEBI" id="CHEBI:47942"/>
    </cofactor>
</comment>
<dbReference type="GO" id="GO:0003824">
    <property type="term" value="F:catalytic activity"/>
    <property type="evidence" value="ECO:0007669"/>
    <property type="project" value="InterPro"/>
</dbReference>
<evidence type="ECO:0000256" key="2">
    <source>
        <dbReference type="ARBA" id="ARBA00006432"/>
    </source>
</evidence>
<dbReference type="GO" id="GO:0005737">
    <property type="term" value="C:cytoplasm"/>
    <property type="evidence" value="ECO:0007669"/>
    <property type="project" value="TreeGrafter"/>
</dbReference>
<dbReference type="FunFam" id="1.10.1200.10:FF:000005">
    <property type="entry name" value="Nonribosomal peptide synthetase 1"/>
    <property type="match status" value="2"/>
</dbReference>
<dbReference type="FunFam" id="3.40.50.980:FF:000002">
    <property type="entry name" value="Enterobactin synthetase component F"/>
    <property type="match status" value="1"/>
</dbReference>
<dbReference type="PROSITE" id="PS50075">
    <property type="entry name" value="CARRIER"/>
    <property type="match status" value="2"/>
</dbReference>
<evidence type="ECO:0000256" key="4">
    <source>
        <dbReference type="ARBA" id="ARBA00022553"/>
    </source>
</evidence>
<dbReference type="SUPFAM" id="SSF47336">
    <property type="entry name" value="ACP-like"/>
    <property type="match status" value="2"/>
</dbReference>
<dbReference type="CDD" id="cd19531">
    <property type="entry name" value="LCL_NRPS-like"/>
    <property type="match status" value="1"/>
</dbReference>
<dbReference type="InterPro" id="IPR006162">
    <property type="entry name" value="Ppantetheine_attach_site"/>
</dbReference>
<evidence type="ECO:0000256" key="3">
    <source>
        <dbReference type="ARBA" id="ARBA00022450"/>
    </source>
</evidence>
<dbReference type="SUPFAM" id="SSF56801">
    <property type="entry name" value="Acetyl-CoA synthetase-like"/>
    <property type="match status" value="2"/>
</dbReference>
<dbReference type="SMART" id="SM00823">
    <property type="entry name" value="PKS_PP"/>
    <property type="match status" value="2"/>
</dbReference>
<dbReference type="GO" id="GO:0043041">
    <property type="term" value="P:amino acid activation for nonribosomal peptide biosynthetic process"/>
    <property type="evidence" value="ECO:0007669"/>
    <property type="project" value="TreeGrafter"/>
</dbReference>
<reference evidence="7 8" key="1">
    <citation type="submission" date="2016-10" db="EMBL/GenBank/DDBJ databases">
        <authorList>
            <person name="de Groot N.N."/>
        </authorList>
    </citation>
    <scope>NUCLEOTIDE SEQUENCE [LARGE SCALE GENOMIC DNA]</scope>
    <source>
        <strain evidence="7 8">CGMCC 4.5739</strain>
    </source>
</reference>
<keyword evidence="4" id="KW-0597">Phosphoprotein</keyword>
<dbReference type="Gene3D" id="3.40.50.980">
    <property type="match status" value="2"/>
</dbReference>
<dbReference type="InterPro" id="IPR000873">
    <property type="entry name" value="AMP-dep_synth/lig_dom"/>
</dbReference>
<name>A0A1I1T447_9ACTN</name>
<feature type="region of interest" description="Disordered" evidence="5">
    <location>
        <begin position="1311"/>
        <end position="1336"/>
    </location>
</feature>
<dbReference type="PANTHER" id="PTHR45527">
    <property type="entry name" value="NONRIBOSOMAL PEPTIDE SYNTHETASE"/>
    <property type="match status" value="1"/>
</dbReference>
<dbReference type="SUPFAM" id="SSF52777">
    <property type="entry name" value="CoA-dependent acyltransferases"/>
    <property type="match status" value="4"/>
</dbReference>
<dbReference type="InterPro" id="IPR020845">
    <property type="entry name" value="AMP-binding_CS"/>
</dbReference>
<dbReference type="Gene3D" id="3.30.559.10">
    <property type="entry name" value="Chloramphenicol acetyltransferase-like domain"/>
    <property type="match status" value="2"/>
</dbReference>
<evidence type="ECO:0000313" key="8">
    <source>
        <dbReference type="Proteomes" id="UP000199207"/>
    </source>
</evidence>
<dbReference type="GO" id="GO:0017000">
    <property type="term" value="P:antibiotic biosynthetic process"/>
    <property type="evidence" value="ECO:0007669"/>
    <property type="project" value="UniProtKB-ARBA"/>
</dbReference>
<dbReference type="STRING" id="910347.SAMN05421773_11834"/>
<dbReference type="PROSITE" id="PS00012">
    <property type="entry name" value="PHOSPHOPANTETHEINE"/>
    <property type="match status" value="2"/>
</dbReference>
<feature type="compositionally biased region" description="Basic and acidic residues" evidence="5">
    <location>
        <begin position="2075"/>
        <end position="2087"/>
    </location>
</feature>
<dbReference type="EMBL" id="FOLM01000018">
    <property type="protein sequence ID" value="SFD53417.1"/>
    <property type="molecule type" value="Genomic_DNA"/>
</dbReference>
<dbReference type="OrthoDB" id="2472181at2"/>
<dbReference type="Gene3D" id="1.10.1200.10">
    <property type="entry name" value="ACP-like"/>
    <property type="match status" value="2"/>
</dbReference>
<evidence type="ECO:0000313" key="7">
    <source>
        <dbReference type="EMBL" id="SFD53417.1"/>
    </source>
</evidence>
<dbReference type="InterPro" id="IPR023213">
    <property type="entry name" value="CAT-like_dom_sf"/>
</dbReference>
<dbReference type="Proteomes" id="UP000199207">
    <property type="component" value="Unassembled WGS sequence"/>
</dbReference>
<comment type="similarity">
    <text evidence="2">Belongs to the ATP-dependent AMP-binding enzyme family.</text>
</comment>
<accession>A0A1I1T447</accession>
<protein>
    <submittedName>
        <fullName evidence="7">Amino acid adenylation domain-containing protein</fullName>
    </submittedName>
</protein>
<evidence type="ECO:0000256" key="1">
    <source>
        <dbReference type="ARBA" id="ARBA00001957"/>
    </source>
</evidence>
<gene>
    <name evidence="7" type="ORF">SAMN05421773_11834</name>
</gene>
<dbReference type="PROSITE" id="PS00455">
    <property type="entry name" value="AMP_BINDING"/>
    <property type="match status" value="2"/>
</dbReference>
<dbReference type="Pfam" id="PF00668">
    <property type="entry name" value="Condensation"/>
    <property type="match status" value="2"/>
</dbReference>
<dbReference type="Gene3D" id="3.30.300.30">
    <property type="match status" value="2"/>
</dbReference>
<dbReference type="FunFam" id="3.40.50.12780:FF:000012">
    <property type="entry name" value="Non-ribosomal peptide synthetase"/>
    <property type="match status" value="1"/>
</dbReference>
<dbReference type="InterPro" id="IPR025110">
    <property type="entry name" value="AMP-bd_C"/>
</dbReference>
<dbReference type="Gene3D" id="3.40.50.12780">
    <property type="entry name" value="N-terminal domain of ligase-like"/>
    <property type="match status" value="1"/>
</dbReference>
<dbReference type="CDD" id="cd17643">
    <property type="entry name" value="A_NRPS_Cytc1-like"/>
    <property type="match status" value="1"/>
</dbReference>
<dbReference type="Gene3D" id="3.30.559.30">
    <property type="entry name" value="Nonribosomal peptide synthetase, condensation domain"/>
    <property type="match status" value="2"/>
</dbReference>
<dbReference type="GO" id="GO:0008610">
    <property type="term" value="P:lipid biosynthetic process"/>
    <property type="evidence" value="ECO:0007669"/>
    <property type="project" value="UniProtKB-ARBA"/>
</dbReference>
<feature type="compositionally biased region" description="Basic and acidic residues" evidence="5">
    <location>
        <begin position="1326"/>
        <end position="1336"/>
    </location>
</feature>
<keyword evidence="8" id="KW-1185">Reference proteome</keyword>
<dbReference type="GO" id="GO:0044550">
    <property type="term" value="P:secondary metabolite biosynthetic process"/>
    <property type="evidence" value="ECO:0007669"/>
    <property type="project" value="UniProtKB-ARBA"/>
</dbReference>
<evidence type="ECO:0000256" key="5">
    <source>
        <dbReference type="SAM" id="MobiDB-lite"/>
    </source>
</evidence>
<proteinExistence type="inferred from homology"/>
<dbReference type="CDD" id="cd12117">
    <property type="entry name" value="A_NRPS_Srf_like"/>
    <property type="match status" value="1"/>
</dbReference>
<dbReference type="Pfam" id="PF00550">
    <property type="entry name" value="PP-binding"/>
    <property type="match status" value="2"/>
</dbReference>
<dbReference type="FunFam" id="3.40.50.980:FF:000001">
    <property type="entry name" value="Non-ribosomal peptide synthetase"/>
    <property type="match status" value="2"/>
</dbReference>
<dbReference type="InterPro" id="IPR042099">
    <property type="entry name" value="ANL_N_sf"/>
</dbReference>
<evidence type="ECO:0000259" key="6">
    <source>
        <dbReference type="PROSITE" id="PS50075"/>
    </source>
</evidence>
<feature type="region of interest" description="Disordered" evidence="5">
    <location>
        <begin position="2075"/>
        <end position="2094"/>
    </location>
</feature>
<feature type="domain" description="Carrier" evidence="6">
    <location>
        <begin position="2091"/>
        <end position="2165"/>
    </location>
</feature>
<dbReference type="InterPro" id="IPR010071">
    <property type="entry name" value="AA_adenyl_dom"/>
</dbReference>
<keyword evidence="3" id="KW-0596">Phosphopantetheine</keyword>
<dbReference type="InterPro" id="IPR045851">
    <property type="entry name" value="AMP-bd_C_sf"/>
</dbReference>
<dbReference type="RefSeq" id="WP_093841083.1">
    <property type="nucleotide sequence ID" value="NZ_FOLM01000018.1"/>
</dbReference>
<dbReference type="InterPro" id="IPR009081">
    <property type="entry name" value="PP-bd_ACP"/>
</dbReference>
<sequence>MGSIDREGRAAASAVLRSREAERGPLSCGQQRLWFLDRWLAGRPVYNMPVTLRFTGPLDAGRLAAAVAEVAGRHEVLFTFFEDGPDGPRQRVSPRRELPCPLTDLSGLGADRAREQAERLIEEDARRPFDLAAGPMLRARLLKLAGDLHWLQLTFHHIACDGWSLEIFQRGLLAAYRDGGAPAEPPPDAPQYADYALREREETAGPAAARALEAWSRALEGAPAVLDLGADRPRPAELSHRGSTLHLDLTGIPLRQLEKFAAEEGVTLYVVLAAAFQALAARHAGRDDIVIGSPTAGRTAAAVQDMIGFFSDTLVIRTALGGDPSFRTLVARTRASVLDALSRSRVPFDMAVNHLHPERSLSHSPVVQVVFALHEDDSAQVLPGGLRVERTSVPTGTAKFDLTWSVFRGRDGLRLEVEYATDLFDAATIRAFAGHWETLLHQVAADPGLPLSRTGLASAAEREQLRQWSGQETELPAGTVHDLVARAAAERPDAVAVSCAGTTLTYAALQERATALARRLRAAGVGPESCVGVCMERSADTVVACLAVLKAGGVYVPLDTAFPAERMAFMLREVDARLVLVHRPTAEAVPGGPWRVAGIEELAAEEPDRAEGSAAESGPLPRVQPDNGCYVIFTSGSTGRPKGSTVTHRNVVRLIHGVRRRLSFGPDDVWTLFHSFAFDFSVWEMWGALTTGGRLVVVDYAVSRDVEAFHRLVRAERVTMLSQTPSAFRQFETADERLGGELSLRAVVFGGEALHRPSVRRWTARHGCAAPLLVNMYGITETTVHVTSREVTEEDLDSELTRIGRPLPDLSVHVLDEHGDPCPVGVTGEIHVGGAGLTRGYTGRPALTAERFVPDHLTGRPGGRLYRSGDLGRWTADGGLEYAGRADSQVKIRGYRIETGEIETVLGGHPDLLEAAVAARGGADGQAGLVGYLVPDGEAPAPEELRTWLRRRLPDYMVPRQFVVLGSLPLTPQGKVDRRALPEPEAVRPELAQEYVAPAGPAEETLAAVWCRVLGVDRVGRHDNFFDLGGDSIRSIQVLGQAREAGLAFELQDLFRSPTVAGLAALVRTQTPGDRADSPAAAAGPEPFALVSPQDRELLPEGLVDAYPMAELQVGMVYEMELNPERRAYHNLDGLRIVGPFDEARFREATARVVARHPILRTAFDLSGFSEPMQLVYETAEMPFTVADLRHLDEAEQDRVLDEYVLAERRRPFDHSRPLLLRFALHRLTDESFQWTITEHHAIFDGWSLHSTISEIAEVYQRLLAGEDPVLTPPVSAYRDFIAAERENLRSEESRKFWLERVADRPDCRLPRRPAGRPARLSGRTRPHEWREHHPDQGYGSVETLLPEELCDGLRDLARQCGVPLKAVLLAAHMKVMSLVTGSPDLLVGLTANGRLEEAAGADVRGMFLNTVPFRMELPDGTWRDLVRAVFDTERELLPHRRYPLGALQRETGGEPLFEVNFVHNHFHVLDRAFGPGLMRIADNKIDSFTTDRAEPTNFPLNVGVIRNPYSNQLLFGLDYHTDVLHPDQVLLFRDYYVRVMEAMTADPDAGHRWAELLGAEERGLLEEWNDTAAEVPSLPVHRMVERRAAAAPDAEAVVSEGVRLSYGELNARANRLARRLRGLGVGPDVPVALCMGRSPGMMISLLAILKAGGVYVPLEPDFPAERMAYMLREAGAGLVLTDERSAGRLPTGSWRVLTVDRNLWAGDAGDAGDPAGAENLPGGAGPDNGCYVIFTSGSTGRPKGVVTRHRNVTELLHGGEFLTLTPEDTLLQLAPLSFDNSTFEVWAPLVGGARLVLAPAVRYGPGEIAGWVAESGTTVLHATASLFALLVDHEPQTFDGLRRFLTGSETVSPGHAARILRRCPDLELVNCWGPTETTTFSVCGVYRRDSLPEGPLPLGVPLANTEVWVLDRAGLPVPVGTPGELCVSGPCLARGYLGRPGQTAERFVPHPYRPGERLYRTGDRGRWSVDGRVEFLGRMDHMVKVRGYRVELGEVESVLREHPGLREVTVVTRENNAAGVDLVAYAVPEGDPPAVGELRAWLLERLPAYMVPRLFVFLDALPLTPRAKVDRRALPAPEEARPDAGREYVPPQGGTEELLSGIWCRVLGVDRAGRDDNFFDLGGDSIRSIQVVGQARSAGLGLALQDLHQHPTLRALAEAAAGREAPAPPRTGQRPFSLLSARDRELLAARTAPGRGDTGTSTPDGR</sequence>
<feature type="domain" description="Carrier" evidence="6">
    <location>
        <begin position="997"/>
        <end position="1071"/>
    </location>
</feature>
<dbReference type="FunFam" id="3.30.300.30:FF:000010">
    <property type="entry name" value="Enterobactin synthetase component F"/>
    <property type="match status" value="1"/>
</dbReference>
<dbReference type="InterPro" id="IPR001242">
    <property type="entry name" value="Condensation_dom"/>
</dbReference>
<organism evidence="7 8">
    <name type="scientific">Streptomyces aidingensis</name>
    <dbReference type="NCBI Taxonomy" id="910347"/>
    <lineage>
        <taxon>Bacteria</taxon>
        <taxon>Bacillati</taxon>
        <taxon>Actinomycetota</taxon>
        <taxon>Actinomycetes</taxon>
        <taxon>Kitasatosporales</taxon>
        <taxon>Streptomycetaceae</taxon>
        <taxon>Streptomyces</taxon>
    </lineage>
</organism>
<dbReference type="Pfam" id="PF13193">
    <property type="entry name" value="AMP-binding_C"/>
    <property type="match status" value="2"/>
</dbReference>
<dbReference type="InterPro" id="IPR036736">
    <property type="entry name" value="ACP-like_sf"/>
</dbReference>
<dbReference type="InterPro" id="IPR020806">
    <property type="entry name" value="PKS_PP-bd"/>
</dbReference>
<dbReference type="Gene3D" id="2.30.38.10">
    <property type="entry name" value="Luciferase, Domain 3"/>
    <property type="match status" value="1"/>
</dbReference>
<dbReference type="GO" id="GO:0031177">
    <property type="term" value="F:phosphopantetheine binding"/>
    <property type="evidence" value="ECO:0007669"/>
    <property type="project" value="InterPro"/>
</dbReference>
<dbReference type="NCBIfam" id="NF003417">
    <property type="entry name" value="PRK04813.1"/>
    <property type="match status" value="2"/>
</dbReference>
<dbReference type="Pfam" id="PF00501">
    <property type="entry name" value="AMP-binding"/>
    <property type="match status" value="2"/>
</dbReference>
<dbReference type="PANTHER" id="PTHR45527:SF1">
    <property type="entry name" value="FATTY ACID SYNTHASE"/>
    <property type="match status" value="1"/>
</dbReference>